<protein>
    <recommendedName>
        <fullName evidence="2">phosphoglycerate mutase (2,3-diphosphoglycerate-dependent)</fullName>
        <ecNumber evidence="2">5.4.2.11</ecNumber>
    </recommendedName>
</protein>
<dbReference type="SMART" id="SM00855">
    <property type="entry name" value="PGAM"/>
    <property type="match status" value="1"/>
</dbReference>
<dbReference type="RefSeq" id="WP_141957176.1">
    <property type="nucleotide sequence ID" value="NZ_VFOZ01000001.1"/>
</dbReference>
<dbReference type="EC" id="5.4.2.11" evidence="2"/>
<feature type="binding site" evidence="5">
    <location>
        <position position="77"/>
    </location>
    <ligand>
        <name>substrate</name>
    </ligand>
</feature>
<dbReference type="InterPro" id="IPR001345">
    <property type="entry name" value="PG/BPGM_mutase_AS"/>
</dbReference>
<dbReference type="InterPro" id="IPR013078">
    <property type="entry name" value="His_Pase_superF_clade-1"/>
</dbReference>
<keyword evidence="7" id="KW-1185">Reference proteome</keyword>
<keyword evidence="3" id="KW-0324">Glycolysis</keyword>
<dbReference type="InterPro" id="IPR029033">
    <property type="entry name" value="His_PPase_superfam"/>
</dbReference>
<proteinExistence type="inferred from homology"/>
<dbReference type="PANTHER" id="PTHR11931">
    <property type="entry name" value="PHOSPHOGLYCERATE MUTASE"/>
    <property type="match status" value="1"/>
</dbReference>
<dbReference type="PROSITE" id="PS00175">
    <property type="entry name" value="PG_MUTASE"/>
    <property type="match status" value="1"/>
</dbReference>
<gene>
    <name evidence="6" type="ORF">FB559_4225</name>
</gene>
<dbReference type="AlphaFoldDB" id="A0A543CNB1"/>
<evidence type="ECO:0000256" key="1">
    <source>
        <dbReference type="ARBA" id="ARBA00006717"/>
    </source>
</evidence>
<sequence length="232" mass="25763">MSSLEWLAIARHGESIGNVAWRTAETNELEEIDVGLRDPDVPLSETGRRQAVALGRRLASLPAAERPTAVISSPYLRAAETARIALAEIAGPPIRYDERLRDRETGILYALTGRGIAARFPEEAARKRLTGKFYYRPPGGESWADVALRLRSAMSDIERDHPGGRVLIVAHDAVVMLFRYIVEQLTEQQLLEIERTLVPNASLAIWSRREGEMRLVTFNSTDHLEDGAGLPA</sequence>
<organism evidence="6 7">
    <name type="scientific">Actinoallomurus bryophytorum</name>
    <dbReference type="NCBI Taxonomy" id="1490222"/>
    <lineage>
        <taxon>Bacteria</taxon>
        <taxon>Bacillati</taxon>
        <taxon>Actinomycetota</taxon>
        <taxon>Actinomycetes</taxon>
        <taxon>Streptosporangiales</taxon>
        <taxon>Thermomonosporaceae</taxon>
        <taxon>Actinoallomurus</taxon>
    </lineage>
</organism>
<comment type="similarity">
    <text evidence="1">Belongs to the phosphoglycerate mutase family. BPG-dependent PGAM subfamily.</text>
</comment>
<evidence type="ECO:0000256" key="3">
    <source>
        <dbReference type="ARBA" id="ARBA00023152"/>
    </source>
</evidence>
<evidence type="ECO:0000256" key="4">
    <source>
        <dbReference type="ARBA" id="ARBA00023235"/>
    </source>
</evidence>
<dbReference type="Gene3D" id="3.40.50.1240">
    <property type="entry name" value="Phosphoglycerate mutase-like"/>
    <property type="match status" value="1"/>
</dbReference>
<dbReference type="InterPro" id="IPR005952">
    <property type="entry name" value="Phosphogly_mut1"/>
</dbReference>
<evidence type="ECO:0000313" key="6">
    <source>
        <dbReference type="EMBL" id="TQL98598.1"/>
    </source>
</evidence>
<dbReference type="SUPFAM" id="SSF53254">
    <property type="entry name" value="Phosphoglycerate mutase-like"/>
    <property type="match status" value="1"/>
</dbReference>
<name>A0A543CNB1_9ACTN</name>
<accession>A0A543CNB1</accession>
<dbReference type="GO" id="GO:0006096">
    <property type="term" value="P:glycolytic process"/>
    <property type="evidence" value="ECO:0007669"/>
    <property type="project" value="UniProtKB-KW"/>
</dbReference>
<comment type="caution">
    <text evidence="6">The sequence shown here is derived from an EMBL/GenBank/DDBJ whole genome shotgun (WGS) entry which is preliminary data.</text>
</comment>
<keyword evidence="4" id="KW-0413">Isomerase</keyword>
<reference evidence="6 7" key="1">
    <citation type="submission" date="2019-06" db="EMBL/GenBank/DDBJ databases">
        <title>Sequencing the genomes of 1000 actinobacteria strains.</title>
        <authorList>
            <person name="Klenk H.-P."/>
        </authorList>
    </citation>
    <scope>NUCLEOTIDE SEQUENCE [LARGE SCALE GENOMIC DNA]</scope>
    <source>
        <strain evidence="6 7">DSM 102200</strain>
    </source>
</reference>
<dbReference type="GO" id="GO:0004619">
    <property type="term" value="F:phosphoglycerate mutase activity"/>
    <property type="evidence" value="ECO:0007669"/>
    <property type="project" value="UniProtKB-EC"/>
</dbReference>
<dbReference type="Pfam" id="PF00300">
    <property type="entry name" value="His_Phos_1"/>
    <property type="match status" value="1"/>
</dbReference>
<dbReference type="OrthoDB" id="5449373at2"/>
<evidence type="ECO:0000256" key="5">
    <source>
        <dbReference type="PIRSR" id="PIRSR613078-2"/>
    </source>
</evidence>
<dbReference type="CDD" id="cd07067">
    <property type="entry name" value="HP_PGM_like"/>
    <property type="match status" value="1"/>
</dbReference>
<dbReference type="EMBL" id="VFOZ01000001">
    <property type="protein sequence ID" value="TQL98598.1"/>
    <property type="molecule type" value="Genomic_DNA"/>
</dbReference>
<evidence type="ECO:0000256" key="2">
    <source>
        <dbReference type="ARBA" id="ARBA00012028"/>
    </source>
</evidence>
<evidence type="ECO:0000313" key="7">
    <source>
        <dbReference type="Proteomes" id="UP000316096"/>
    </source>
</evidence>
<dbReference type="Proteomes" id="UP000316096">
    <property type="component" value="Unassembled WGS sequence"/>
</dbReference>